<gene>
    <name evidence="2" type="ORF">FOF46_10750</name>
</gene>
<evidence type="ECO:0000259" key="1">
    <source>
        <dbReference type="PROSITE" id="PS51186"/>
    </source>
</evidence>
<organism evidence="2 3">
    <name type="scientific">Aquimarina algiphila</name>
    <dbReference type="NCBI Taxonomy" id="2047982"/>
    <lineage>
        <taxon>Bacteria</taxon>
        <taxon>Pseudomonadati</taxon>
        <taxon>Bacteroidota</taxon>
        <taxon>Flavobacteriia</taxon>
        <taxon>Flavobacteriales</taxon>
        <taxon>Flavobacteriaceae</taxon>
        <taxon>Aquimarina</taxon>
    </lineage>
</organism>
<evidence type="ECO:0000313" key="2">
    <source>
        <dbReference type="EMBL" id="TSE08941.1"/>
    </source>
</evidence>
<sequence length="145" mass="17221">MIRPYTLSDNEELISIFKLNTPQYFDPKEVDDFKKYLHQYGHTYLTIEYKNKIVGGVGYYIKESDHSGRVTWIFFHPDYSGLGLGRKAVEYAITQLKSDSTLKKLVVTTSQLAYRFFEKFDYRLIQIENDYWGKGLDLYLMEREL</sequence>
<name>A0A554VLD9_9FLAO</name>
<dbReference type="OrthoDB" id="961272at2"/>
<proteinExistence type="predicted"/>
<keyword evidence="2" id="KW-0808">Transferase</keyword>
<dbReference type="GO" id="GO:0016747">
    <property type="term" value="F:acyltransferase activity, transferring groups other than amino-acyl groups"/>
    <property type="evidence" value="ECO:0007669"/>
    <property type="project" value="InterPro"/>
</dbReference>
<dbReference type="AlphaFoldDB" id="A0A554VLD9"/>
<keyword evidence="3" id="KW-1185">Reference proteome</keyword>
<comment type="caution">
    <text evidence="2">The sequence shown here is derived from an EMBL/GenBank/DDBJ whole genome shotgun (WGS) entry which is preliminary data.</text>
</comment>
<evidence type="ECO:0000313" key="3">
    <source>
        <dbReference type="Proteomes" id="UP000318833"/>
    </source>
</evidence>
<dbReference type="InterPro" id="IPR000182">
    <property type="entry name" value="GNAT_dom"/>
</dbReference>
<dbReference type="Proteomes" id="UP000318833">
    <property type="component" value="Unassembled WGS sequence"/>
</dbReference>
<feature type="domain" description="N-acetyltransferase" evidence="1">
    <location>
        <begin position="1"/>
        <end position="145"/>
    </location>
</feature>
<reference evidence="2 3" key="1">
    <citation type="submission" date="2019-07" db="EMBL/GenBank/DDBJ databases">
        <title>The draft genome sequence of Aquimarina algiphila M91.</title>
        <authorList>
            <person name="Meng X."/>
        </authorList>
    </citation>
    <scope>NUCLEOTIDE SEQUENCE [LARGE SCALE GENOMIC DNA]</scope>
    <source>
        <strain evidence="2 3">M91</strain>
    </source>
</reference>
<dbReference type="Gene3D" id="3.40.630.30">
    <property type="match status" value="1"/>
</dbReference>
<dbReference type="Pfam" id="PF00583">
    <property type="entry name" value="Acetyltransf_1"/>
    <property type="match status" value="1"/>
</dbReference>
<dbReference type="PROSITE" id="PS51186">
    <property type="entry name" value="GNAT"/>
    <property type="match status" value="1"/>
</dbReference>
<accession>A0A554VLD9</accession>
<dbReference type="EMBL" id="VLNR01000018">
    <property type="protein sequence ID" value="TSE08941.1"/>
    <property type="molecule type" value="Genomic_DNA"/>
</dbReference>
<dbReference type="CDD" id="cd04301">
    <property type="entry name" value="NAT_SF"/>
    <property type="match status" value="1"/>
</dbReference>
<dbReference type="InterPro" id="IPR016181">
    <property type="entry name" value="Acyl_CoA_acyltransferase"/>
</dbReference>
<dbReference type="SUPFAM" id="SSF55729">
    <property type="entry name" value="Acyl-CoA N-acyltransferases (Nat)"/>
    <property type="match status" value="1"/>
</dbReference>
<dbReference type="RefSeq" id="WP_143916462.1">
    <property type="nucleotide sequence ID" value="NZ_CANMIK010000019.1"/>
</dbReference>
<protein>
    <submittedName>
        <fullName evidence="2">GNAT family N-acetyltransferase</fullName>
    </submittedName>
</protein>